<evidence type="ECO:0000313" key="3">
    <source>
        <dbReference type="Proteomes" id="UP000054321"/>
    </source>
</evidence>
<feature type="compositionally biased region" description="Basic and acidic residues" evidence="1">
    <location>
        <begin position="477"/>
        <end position="512"/>
    </location>
</feature>
<feature type="compositionally biased region" description="Polar residues" evidence="1">
    <location>
        <begin position="1"/>
        <end position="10"/>
    </location>
</feature>
<protein>
    <submittedName>
        <fullName evidence="2">Uncharacterized protein</fullName>
    </submittedName>
</protein>
<sequence>MSQEYSSSNPFRRKGTPATATSPPLDLIPVVDSRVDEQTDAADSQSVDAPKKLAKKVRVQSPHPPSPSSLDTPSTIVGGDDSTYDRAPTPSQQDDDPFENALSDTSSEENDNKSLPAPPNPFAKTLETMEPSKRDTTTAKSSAAHTGRPSLDVEAFKRLLMTGNLGPGISTRPNAPQPHLHHALGDGGSSTDASSLSRNSIFEPVHDQHLDSPSTPHDISEAEDDRRGLDTMPSTDGRKKPLPPSSRHGKLIKVELRDDPTNSPTIPISSPLSSSRRSTGPAQARVSPSSSLVPSPSDLNKPLPPAPARTSHDSDRQSIFDLESAGKIPEPPSPPQSIRRKTPPPPPLTRRHSQRVPEPRTTRADVERLSSSVIEETRDQGTPGIYSTDTATGGASPRPDNTRAPPPPPSRRPASIRGLVNLSSSASSSSLPMSLPTSIPARGSSLREKPQSVVMDVGTNKRASLFPPPPPPPRNSDTSRRTSGENSRKSWDSTRKGSEASSILEEKYEKRPDIMADLTKLQQEIDALRAKGKKSVS</sequence>
<dbReference type="EMBL" id="KN832881">
    <property type="protein sequence ID" value="KIM98178.1"/>
    <property type="molecule type" value="Genomic_DNA"/>
</dbReference>
<feature type="compositionally biased region" description="Low complexity" evidence="1">
    <location>
        <begin position="422"/>
        <end position="440"/>
    </location>
</feature>
<dbReference type="Proteomes" id="UP000054321">
    <property type="component" value="Unassembled WGS sequence"/>
</dbReference>
<feature type="region of interest" description="Disordered" evidence="1">
    <location>
        <begin position="1"/>
        <end position="512"/>
    </location>
</feature>
<feature type="compositionally biased region" description="Low complexity" evidence="1">
    <location>
        <begin position="286"/>
        <end position="297"/>
    </location>
</feature>
<evidence type="ECO:0000256" key="1">
    <source>
        <dbReference type="SAM" id="MobiDB-lite"/>
    </source>
</evidence>
<accession>A0A0C3CGT7</accession>
<organism evidence="2 3">
    <name type="scientific">Oidiodendron maius (strain Zn)</name>
    <dbReference type="NCBI Taxonomy" id="913774"/>
    <lineage>
        <taxon>Eukaryota</taxon>
        <taxon>Fungi</taxon>
        <taxon>Dikarya</taxon>
        <taxon>Ascomycota</taxon>
        <taxon>Pezizomycotina</taxon>
        <taxon>Leotiomycetes</taxon>
        <taxon>Leotiomycetes incertae sedis</taxon>
        <taxon>Myxotrichaceae</taxon>
        <taxon>Oidiodendron</taxon>
    </lineage>
</organism>
<feature type="compositionally biased region" description="Polar residues" evidence="1">
    <location>
        <begin position="189"/>
        <end position="200"/>
    </location>
</feature>
<feature type="compositionally biased region" description="Low complexity" evidence="1">
    <location>
        <begin position="263"/>
        <end position="279"/>
    </location>
</feature>
<dbReference type="InParanoid" id="A0A0C3CGT7"/>
<name>A0A0C3CGT7_OIDMZ</name>
<proteinExistence type="predicted"/>
<feature type="compositionally biased region" description="Basic and acidic residues" evidence="1">
    <location>
        <begin position="218"/>
        <end position="229"/>
    </location>
</feature>
<dbReference type="STRING" id="913774.A0A0C3CGT7"/>
<dbReference type="AlphaFoldDB" id="A0A0C3CGT7"/>
<feature type="compositionally biased region" description="Basic and acidic residues" evidence="1">
    <location>
        <begin position="355"/>
        <end position="368"/>
    </location>
</feature>
<dbReference type="OrthoDB" id="428854at2759"/>
<reference evidence="2 3" key="1">
    <citation type="submission" date="2014-04" db="EMBL/GenBank/DDBJ databases">
        <authorList>
            <consortium name="DOE Joint Genome Institute"/>
            <person name="Kuo A."/>
            <person name="Martino E."/>
            <person name="Perotto S."/>
            <person name="Kohler A."/>
            <person name="Nagy L.G."/>
            <person name="Floudas D."/>
            <person name="Copeland A."/>
            <person name="Barry K.W."/>
            <person name="Cichocki N."/>
            <person name="Veneault-Fourrey C."/>
            <person name="LaButti K."/>
            <person name="Lindquist E.A."/>
            <person name="Lipzen A."/>
            <person name="Lundell T."/>
            <person name="Morin E."/>
            <person name="Murat C."/>
            <person name="Sun H."/>
            <person name="Tunlid A."/>
            <person name="Henrissat B."/>
            <person name="Grigoriev I.V."/>
            <person name="Hibbett D.S."/>
            <person name="Martin F."/>
            <person name="Nordberg H.P."/>
            <person name="Cantor M.N."/>
            <person name="Hua S.X."/>
        </authorList>
    </citation>
    <scope>NUCLEOTIDE SEQUENCE [LARGE SCALE GENOMIC DNA]</scope>
    <source>
        <strain evidence="2 3">Zn</strain>
    </source>
</reference>
<dbReference type="HOGENOM" id="CLU_022034_0_0_1"/>
<gene>
    <name evidence="2" type="ORF">OIDMADRAFT_44010</name>
</gene>
<evidence type="ECO:0000313" key="2">
    <source>
        <dbReference type="EMBL" id="KIM98178.1"/>
    </source>
</evidence>
<keyword evidence="3" id="KW-1185">Reference proteome</keyword>
<reference evidence="3" key="2">
    <citation type="submission" date="2015-01" db="EMBL/GenBank/DDBJ databases">
        <title>Evolutionary Origins and Diversification of the Mycorrhizal Mutualists.</title>
        <authorList>
            <consortium name="DOE Joint Genome Institute"/>
            <consortium name="Mycorrhizal Genomics Consortium"/>
            <person name="Kohler A."/>
            <person name="Kuo A."/>
            <person name="Nagy L.G."/>
            <person name="Floudas D."/>
            <person name="Copeland A."/>
            <person name="Barry K.W."/>
            <person name="Cichocki N."/>
            <person name="Veneault-Fourrey C."/>
            <person name="LaButti K."/>
            <person name="Lindquist E.A."/>
            <person name="Lipzen A."/>
            <person name="Lundell T."/>
            <person name="Morin E."/>
            <person name="Murat C."/>
            <person name="Riley R."/>
            <person name="Ohm R."/>
            <person name="Sun H."/>
            <person name="Tunlid A."/>
            <person name="Henrissat B."/>
            <person name="Grigoriev I.V."/>
            <person name="Hibbett D.S."/>
            <person name="Martin F."/>
        </authorList>
    </citation>
    <scope>NUCLEOTIDE SEQUENCE [LARGE SCALE GENOMIC DNA]</scope>
    <source>
        <strain evidence="3">Zn</strain>
    </source>
</reference>